<evidence type="ECO:0000256" key="1">
    <source>
        <dbReference type="ARBA" id="ARBA00008766"/>
    </source>
</evidence>
<dbReference type="SUPFAM" id="SSF55920">
    <property type="entry name" value="Creatinase/aminopeptidase"/>
    <property type="match status" value="1"/>
</dbReference>
<evidence type="ECO:0000259" key="4">
    <source>
        <dbReference type="Pfam" id="PF00557"/>
    </source>
</evidence>
<reference evidence="7 8" key="1">
    <citation type="submission" date="2018-07" db="EMBL/GenBank/DDBJ databases">
        <title>Genomic Encyclopedia of Type Strains, Phase IV (KMG-IV): sequencing the most valuable type-strain genomes for metagenomic binning, comparative biology and taxonomic classification.</title>
        <authorList>
            <person name="Goeker M."/>
        </authorList>
    </citation>
    <scope>NUCLEOTIDE SEQUENCE [LARGE SCALE GENOMIC DNA]</scope>
    <source>
        <strain evidence="7 8">DSM 14364</strain>
    </source>
</reference>
<dbReference type="FunFam" id="3.90.230.10:FF:000009">
    <property type="entry name" value="xaa-Pro aminopeptidase 2"/>
    <property type="match status" value="1"/>
</dbReference>
<dbReference type="SUPFAM" id="SSF53092">
    <property type="entry name" value="Creatinase/prolidase N-terminal domain"/>
    <property type="match status" value="2"/>
</dbReference>
<dbReference type="InterPro" id="IPR036005">
    <property type="entry name" value="Creatinase/aminopeptidase-like"/>
</dbReference>
<dbReference type="EMBL" id="QQBB01000002">
    <property type="protein sequence ID" value="RDI60699.1"/>
    <property type="molecule type" value="Genomic_DNA"/>
</dbReference>
<comment type="similarity">
    <text evidence="1">Belongs to the peptidase M24B family.</text>
</comment>
<gene>
    <name evidence="7" type="ORF">DES45_10286</name>
</gene>
<dbReference type="Pfam" id="PF01321">
    <property type="entry name" value="Creatinase_N"/>
    <property type="match status" value="1"/>
</dbReference>
<dbReference type="Proteomes" id="UP000254925">
    <property type="component" value="Unassembled WGS sequence"/>
</dbReference>
<proteinExistence type="inferred from homology"/>
<name>A0A370HQ74_9HYPH</name>
<feature type="domain" description="Peptidase M24" evidence="4">
    <location>
        <begin position="325"/>
        <end position="535"/>
    </location>
</feature>
<evidence type="ECO:0000259" key="5">
    <source>
        <dbReference type="Pfam" id="PF01321"/>
    </source>
</evidence>
<dbReference type="InterPro" id="IPR032416">
    <property type="entry name" value="Peptidase_M24_C"/>
</dbReference>
<dbReference type="AlphaFoldDB" id="A0A370HQ74"/>
<dbReference type="InterPro" id="IPR000587">
    <property type="entry name" value="Creatinase_N"/>
</dbReference>
<dbReference type="CDD" id="cd01085">
    <property type="entry name" value="APP"/>
    <property type="match status" value="1"/>
</dbReference>
<feature type="domain" description="Creatinase N-terminal" evidence="5">
    <location>
        <begin position="19"/>
        <end position="149"/>
    </location>
</feature>
<protein>
    <submittedName>
        <fullName evidence="7">Xaa-Pro aminopeptidase</fullName>
    </submittedName>
</protein>
<dbReference type="InterPro" id="IPR050422">
    <property type="entry name" value="X-Pro_aminopeptidase_P"/>
</dbReference>
<dbReference type="InterPro" id="IPR000994">
    <property type="entry name" value="Pept_M24"/>
</dbReference>
<accession>A0A370HQ74</accession>
<dbReference type="RefSeq" id="WP_114768928.1">
    <property type="nucleotide sequence ID" value="NZ_QQBB01000002.1"/>
</dbReference>
<dbReference type="Gene3D" id="3.90.230.10">
    <property type="entry name" value="Creatinase/methionine aminopeptidase superfamily"/>
    <property type="match status" value="1"/>
</dbReference>
<comment type="caution">
    <text evidence="7">The sequence shown here is derived from an EMBL/GenBank/DDBJ whole genome shotgun (WGS) entry which is preliminary data.</text>
</comment>
<dbReference type="OrthoDB" id="9806388at2"/>
<dbReference type="InterPro" id="IPR029149">
    <property type="entry name" value="Creatin/AminoP/Spt16_N"/>
</dbReference>
<keyword evidence="2" id="KW-0479">Metal-binding</keyword>
<dbReference type="GO" id="GO:0070006">
    <property type="term" value="F:metalloaminopeptidase activity"/>
    <property type="evidence" value="ECO:0007669"/>
    <property type="project" value="InterPro"/>
</dbReference>
<dbReference type="GO" id="GO:0005737">
    <property type="term" value="C:cytoplasm"/>
    <property type="evidence" value="ECO:0007669"/>
    <property type="project" value="UniProtKB-ARBA"/>
</dbReference>
<sequence>MARFQTFDDSTSPSQGPDRIAKLRAELARRGYEGFIVPRADEHQGEYVPKSAERLAWLTGFTGSAGTAVILQREAALVVDGRYTVQAAEQVDTSVITPVQMAETSAEDWIATHLPAGTTLAYDPWLHTSDGLKRLEQAVTRAGGSLAPVDINLVDVIWVDRPALPQAPVRPHPGQYAGEDAPSKLERIRKKMTEAKVDALVISDPHNLAWSFNLRGGDVGHTPLPLGYAIIPCEGPARLFFDPAKITNEAGDAVGDLAEFVPISGFQAALEELGESGRKVRIDSATGSVALIRRIEGAGGKVDVGADPISLMKAVKNKAEIAGSRTAHHRDGIAVARFLTWLDREAPKGKLTEIDAVEALEAFRIETGALKNISFPSISGAGPNAALPHYRVTSSSNRPIEINQIFLIDSGAQYEDGTTDITRTVVVGEPTPEMKDRFTRVLQGHIAIARAVFPKGTTGAQIDSFARKPLWEAGLDFDHGTGHGIGSYLSVHEGPQRIAKTGTTPLEIGMMLSNEPGYYKPGAYGIRIENLILVEGRTIPGGDREMLGFETLTFSPIDLRLVEPSIMTADEIAWLDDYHAKVRERLAAELAPETRAWLEQATRPIG</sequence>
<dbReference type="PANTHER" id="PTHR43763:SF6">
    <property type="entry name" value="XAA-PRO AMINOPEPTIDASE 1"/>
    <property type="match status" value="1"/>
</dbReference>
<keyword evidence="7" id="KW-0645">Protease</keyword>
<dbReference type="GO" id="GO:0046872">
    <property type="term" value="F:metal ion binding"/>
    <property type="evidence" value="ECO:0007669"/>
    <property type="project" value="UniProtKB-KW"/>
</dbReference>
<evidence type="ECO:0000256" key="2">
    <source>
        <dbReference type="ARBA" id="ARBA00022723"/>
    </source>
</evidence>
<dbReference type="Pfam" id="PF00557">
    <property type="entry name" value="Peptidase_M24"/>
    <property type="match status" value="1"/>
</dbReference>
<dbReference type="Pfam" id="PF16188">
    <property type="entry name" value="Peptidase_M24_C"/>
    <property type="match status" value="1"/>
</dbReference>
<feature type="domain" description="Peptidase M24 C-terminal" evidence="6">
    <location>
        <begin position="545"/>
        <end position="605"/>
    </location>
</feature>
<evidence type="ECO:0000313" key="7">
    <source>
        <dbReference type="EMBL" id="RDI60699.1"/>
    </source>
</evidence>
<evidence type="ECO:0000256" key="3">
    <source>
        <dbReference type="ARBA" id="ARBA00022801"/>
    </source>
</evidence>
<organism evidence="7 8">
    <name type="scientific">Microvirga subterranea</name>
    <dbReference type="NCBI Taxonomy" id="186651"/>
    <lineage>
        <taxon>Bacteria</taxon>
        <taxon>Pseudomonadati</taxon>
        <taxon>Pseudomonadota</taxon>
        <taxon>Alphaproteobacteria</taxon>
        <taxon>Hyphomicrobiales</taxon>
        <taxon>Methylobacteriaceae</taxon>
        <taxon>Microvirga</taxon>
    </lineage>
</organism>
<evidence type="ECO:0000259" key="6">
    <source>
        <dbReference type="Pfam" id="PF16188"/>
    </source>
</evidence>
<dbReference type="PANTHER" id="PTHR43763">
    <property type="entry name" value="XAA-PRO AMINOPEPTIDASE 1"/>
    <property type="match status" value="1"/>
</dbReference>
<keyword evidence="3" id="KW-0378">Hydrolase</keyword>
<evidence type="ECO:0000313" key="8">
    <source>
        <dbReference type="Proteomes" id="UP000254925"/>
    </source>
</evidence>
<dbReference type="InterPro" id="IPR033740">
    <property type="entry name" value="Pept_M24B"/>
</dbReference>
<dbReference type="Pfam" id="PF16189">
    <property type="entry name" value="Creatinase_N_2"/>
    <property type="match status" value="1"/>
</dbReference>
<dbReference type="Gene3D" id="3.40.350.10">
    <property type="entry name" value="Creatinase/prolidase N-terminal domain"/>
    <property type="match status" value="2"/>
</dbReference>
<keyword evidence="8" id="KW-1185">Reference proteome</keyword>
<keyword evidence="7" id="KW-0031">Aminopeptidase</keyword>